<sequence length="312" mass="34567">MTTETSIPDEKDTAAQNQDVAADEAAIWDELEAADKPDDQPPLEEGREGTPGEPAAVVATEVEKTADQAQPAAIDPQIWSDPEKARQAYEALQAEKNKVEQKLRSDEGRQAALQRRIRELQNTIQTPAAAGDKDHRKAIEKIKEEYPEVAGPVSQAIDIVAGRVDAFDRVEQGRIEAAQRELNSIVDEQSRLLTEQHPGWEDLLDKNADVFRHWIEDQPLRMRHAFVQNIENITDAQQVGELISAFKTFINPPAAPAAPQQPLSDKRQRQLSGSSSPTRSSRAPVVSGIPEDGDPQAIWDAFEAQDQARARR</sequence>
<evidence type="ECO:0000313" key="4">
    <source>
        <dbReference type="Proteomes" id="UP000245252"/>
    </source>
</evidence>
<feature type="compositionally biased region" description="Low complexity" evidence="2">
    <location>
        <begin position="272"/>
        <end position="287"/>
    </location>
</feature>
<dbReference type="OrthoDB" id="8450721at2"/>
<protein>
    <submittedName>
        <fullName evidence="3">Uncharacterized protein</fullName>
    </submittedName>
</protein>
<dbReference type="Proteomes" id="UP000245252">
    <property type="component" value="Unassembled WGS sequence"/>
</dbReference>
<organism evidence="3 4">
    <name type="scientific">Metarhizobium album</name>
    <dbReference type="NCBI Taxonomy" id="2182425"/>
    <lineage>
        <taxon>Bacteria</taxon>
        <taxon>Pseudomonadati</taxon>
        <taxon>Pseudomonadota</taxon>
        <taxon>Alphaproteobacteria</taxon>
        <taxon>Hyphomicrobiales</taxon>
        <taxon>Rhizobiaceae</taxon>
        <taxon>Metarhizobium</taxon>
    </lineage>
</organism>
<dbReference type="AlphaFoldDB" id="A0A2U2DTZ2"/>
<dbReference type="EMBL" id="QFBC01000003">
    <property type="protein sequence ID" value="PWE56772.1"/>
    <property type="molecule type" value="Genomic_DNA"/>
</dbReference>
<reference evidence="3 4" key="1">
    <citation type="submission" date="2018-05" db="EMBL/GenBank/DDBJ databases">
        <title>The draft genome of strain NS-104.</title>
        <authorList>
            <person name="Hang P."/>
            <person name="Jiang J."/>
        </authorList>
    </citation>
    <scope>NUCLEOTIDE SEQUENCE [LARGE SCALE GENOMIC DNA]</scope>
    <source>
        <strain evidence="3 4">NS-104</strain>
    </source>
</reference>
<feature type="compositionally biased region" description="Basic and acidic residues" evidence="2">
    <location>
        <begin position="33"/>
        <end position="50"/>
    </location>
</feature>
<comment type="caution">
    <text evidence="3">The sequence shown here is derived from an EMBL/GenBank/DDBJ whole genome shotgun (WGS) entry which is preliminary data.</text>
</comment>
<dbReference type="RefSeq" id="WP_109458147.1">
    <property type="nucleotide sequence ID" value="NZ_QFBC01000003.1"/>
</dbReference>
<proteinExistence type="predicted"/>
<keyword evidence="4" id="KW-1185">Reference proteome</keyword>
<evidence type="ECO:0000256" key="1">
    <source>
        <dbReference type="SAM" id="Coils"/>
    </source>
</evidence>
<feature type="region of interest" description="Disordered" evidence="2">
    <location>
        <begin position="28"/>
        <end position="56"/>
    </location>
</feature>
<accession>A0A2U2DTZ2</accession>
<feature type="region of interest" description="Disordered" evidence="2">
    <location>
        <begin position="1"/>
        <end position="20"/>
    </location>
</feature>
<gene>
    <name evidence="3" type="ORF">DEM27_10440</name>
</gene>
<evidence type="ECO:0000313" key="3">
    <source>
        <dbReference type="EMBL" id="PWE56772.1"/>
    </source>
</evidence>
<keyword evidence="1" id="KW-0175">Coiled coil</keyword>
<feature type="region of interest" description="Disordered" evidence="2">
    <location>
        <begin position="253"/>
        <end position="312"/>
    </location>
</feature>
<name>A0A2U2DTZ2_9HYPH</name>
<evidence type="ECO:0000256" key="2">
    <source>
        <dbReference type="SAM" id="MobiDB-lite"/>
    </source>
</evidence>
<feature type="coiled-coil region" evidence="1">
    <location>
        <begin position="82"/>
        <end position="123"/>
    </location>
</feature>